<feature type="non-terminal residue" evidence="1">
    <location>
        <position position="84"/>
    </location>
</feature>
<evidence type="ECO:0000313" key="2">
    <source>
        <dbReference type="Proteomes" id="UP001595075"/>
    </source>
</evidence>
<gene>
    <name evidence="1" type="ORF">VTL71DRAFT_14786</name>
</gene>
<evidence type="ECO:0000313" key="1">
    <source>
        <dbReference type="EMBL" id="KAL2070106.1"/>
    </source>
</evidence>
<keyword evidence="2" id="KW-1185">Reference proteome</keyword>
<accession>A0ABR4CJG9</accession>
<reference evidence="1 2" key="1">
    <citation type="journal article" date="2024" name="Commun. Biol.">
        <title>Comparative genomic analysis of thermophilic fungi reveals convergent evolutionary adaptations and gene losses.</title>
        <authorList>
            <person name="Steindorff A.S."/>
            <person name="Aguilar-Pontes M.V."/>
            <person name="Robinson A.J."/>
            <person name="Andreopoulos B."/>
            <person name="LaButti K."/>
            <person name="Kuo A."/>
            <person name="Mondo S."/>
            <person name="Riley R."/>
            <person name="Otillar R."/>
            <person name="Haridas S."/>
            <person name="Lipzen A."/>
            <person name="Grimwood J."/>
            <person name="Schmutz J."/>
            <person name="Clum A."/>
            <person name="Reid I.D."/>
            <person name="Moisan M.C."/>
            <person name="Butler G."/>
            <person name="Nguyen T.T.M."/>
            <person name="Dewar K."/>
            <person name="Conant G."/>
            <person name="Drula E."/>
            <person name="Henrissat B."/>
            <person name="Hansel C."/>
            <person name="Singer S."/>
            <person name="Hutchinson M.I."/>
            <person name="de Vries R.P."/>
            <person name="Natvig D.O."/>
            <person name="Powell A.J."/>
            <person name="Tsang A."/>
            <person name="Grigoriev I.V."/>
        </authorList>
    </citation>
    <scope>NUCLEOTIDE SEQUENCE [LARGE SCALE GENOMIC DNA]</scope>
    <source>
        <strain evidence="1 2">CBS 494.80</strain>
    </source>
</reference>
<protein>
    <submittedName>
        <fullName evidence="1">Uncharacterized protein</fullName>
    </submittedName>
</protein>
<comment type="caution">
    <text evidence="1">The sequence shown here is derived from an EMBL/GenBank/DDBJ whole genome shotgun (WGS) entry which is preliminary data.</text>
</comment>
<proteinExistence type="predicted"/>
<sequence>MPRLRSNFSTEPSQIETNILLPFQSVSPIISWSCAHFTALLILSSSCTDGSKPNLAFALLIEPKPPLNILQIPPPNSDSSIPAS</sequence>
<dbReference type="EMBL" id="JAZHXI010000007">
    <property type="protein sequence ID" value="KAL2070106.1"/>
    <property type="molecule type" value="Genomic_DNA"/>
</dbReference>
<name>A0ABR4CJG9_9HELO</name>
<organism evidence="1 2">
    <name type="scientific">Oculimacula yallundae</name>
    <dbReference type="NCBI Taxonomy" id="86028"/>
    <lineage>
        <taxon>Eukaryota</taxon>
        <taxon>Fungi</taxon>
        <taxon>Dikarya</taxon>
        <taxon>Ascomycota</taxon>
        <taxon>Pezizomycotina</taxon>
        <taxon>Leotiomycetes</taxon>
        <taxon>Helotiales</taxon>
        <taxon>Ploettnerulaceae</taxon>
        <taxon>Oculimacula</taxon>
    </lineage>
</organism>
<dbReference type="Proteomes" id="UP001595075">
    <property type="component" value="Unassembled WGS sequence"/>
</dbReference>